<dbReference type="RefSeq" id="WP_118970367.1">
    <property type="nucleotide sequence ID" value="NZ_QHCT01000008.1"/>
</dbReference>
<dbReference type="Proteomes" id="UP000265798">
    <property type="component" value="Unassembled WGS sequence"/>
</dbReference>
<reference evidence="2" key="1">
    <citation type="submission" date="2018-05" db="EMBL/GenBank/DDBJ databases">
        <title>Leptospira yasudae sp. nov. and Leptospira stimsonii sp. nov., two pathogenic species of the genus Leptospira isolated from environmental sources.</title>
        <authorList>
            <person name="Casanovas-Massana A."/>
            <person name="Hamond C."/>
            <person name="Santos L.A."/>
            <person name="Hacker K.P."/>
            <person name="Balassiano I."/>
            <person name="Medeiros M.A."/>
            <person name="Reis M.G."/>
            <person name="Ko A.I."/>
            <person name="Wunder E.A."/>
        </authorList>
    </citation>
    <scope>NUCLEOTIDE SEQUENCE [LARGE SCALE GENOMIC DNA]</scope>
    <source>
        <strain evidence="2">Yale</strain>
    </source>
</reference>
<dbReference type="InterPro" id="IPR027417">
    <property type="entry name" value="P-loop_NTPase"/>
</dbReference>
<organism evidence="1 2">
    <name type="scientific">Leptospira stimsonii</name>
    <dbReference type="NCBI Taxonomy" id="2202203"/>
    <lineage>
        <taxon>Bacteria</taxon>
        <taxon>Pseudomonadati</taxon>
        <taxon>Spirochaetota</taxon>
        <taxon>Spirochaetia</taxon>
        <taxon>Leptospirales</taxon>
        <taxon>Leptospiraceae</taxon>
        <taxon>Leptospira</taxon>
    </lineage>
</organism>
<keyword evidence="1" id="KW-0808">Transferase</keyword>
<evidence type="ECO:0000313" key="2">
    <source>
        <dbReference type="Proteomes" id="UP000265798"/>
    </source>
</evidence>
<dbReference type="OrthoDB" id="9800332at2"/>
<name>A0A396YW22_9LEPT</name>
<dbReference type="SUPFAM" id="SSF52540">
    <property type="entry name" value="P-loop containing nucleoside triphosphate hydrolases"/>
    <property type="match status" value="1"/>
</dbReference>
<dbReference type="EMBL" id="QHCT01000008">
    <property type="protein sequence ID" value="RHX85574.1"/>
    <property type="molecule type" value="Genomic_DNA"/>
</dbReference>
<dbReference type="Gene3D" id="3.40.50.300">
    <property type="entry name" value="P-loop containing nucleotide triphosphate hydrolases"/>
    <property type="match status" value="1"/>
</dbReference>
<gene>
    <name evidence="1" type="ORF">DLM75_20495</name>
</gene>
<dbReference type="GO" id="GO:0016301">
    <property type="term" value="F:kinase activity"/>
    <property type="evidence" value="ECO:0007669"/>
    <property type="project" value="UniProtKB-KW"/>
</dbReference>
<dbReference type="PANTHER" id="PTHR37816:SF1">
    <property type="entry name" value="TOXIN"/>
    <property type="match status" value="1"/>
</dbReference>
<proteinExistence type="predicted"/>
<comment type="caution">
    <text evidence="1">The sequence shown here is derived from an EMBL/GenBank/DDBJ whole genome shotgun (WGS) entry which is preliminary data.</text>
</comment>
<protein>
    <submittedName>
        <fullName evidence="1">Adenylate kinase</fullName>
    </submittedName>
</protein>
<dbReference type="AlphaFoldDB" id="A0A396YW22"/>
<dbReference type="InterPro" id="IPR052922">
    <property type="entry name" value="Cytidylate_Kinase-2"/>
</dbReference>
<sequence length="171" mass="19866">MKRIAVFGKPGGGKSTLSKKLATTLGIKLYPLDLIEYNTDGTKKPIEEYNESHRDLLNKENWIIEGFGTLESFWMRMDFADTLVYVDLPYWQHYWLTTKRLLKSPFVKPEGWPKGSSVLKGTLSSWKYLRLSPSFWTSDFLDKLKTKAKGKTLYQLKSISELNEFIENKLD</sequence>
<accession>A0A396YW22</accession>
<dbReference type="PANTHER" id="PTHR37816">
    <property type="entry name" value="YALI0E33011P"/>
    <property type="match status" value="1"/>
</dbReference>
<keyword evidence="1" id="KW-0418">Kinase</keyword>
<evidence type="ECO:0000313" key="1">
    <source>
        <dbReference type="EMBL" id="RHX85574.1"/>
    </source>
</evidence>